<feature type="chain" id="PRO_5045111055" evidence="1">
    <location>
        <begin position="22"/>
        <end position="749"/>
    </location>
</feature>
<protein>
    <submittedName>
        <fullName evidence="2">Uncharacterized protein</fullName>
    </submittedName>
</protein>
<dbReference type="Gene3D" id="2.70.98.70">
    <property type="match status" value="1"/>
</dbReference>
<proteinExistence type="predicted"/>
<dbReference type="RefSeq" id="WP_263052783.1">
    <property type="nucleotide sequence ID" value="NZ_CP106735.1"/>
</dbReference>
<organism evidence="2 3">
    <name type="scientific">Reichenbachiella carrageenanivorans</name>
    <dbReference type="NCBI Taxonomy" id="2979869"/>
    <lineage>
        <taxon>Bacteria</taxon>
        <taxon>Pseudomonadati</taxon>
        <taxon>Bacteroidota</taxon>
        <taxon>Cytophagia</taxon>
        <taxon>Cytophagales</taxon>
        <taxon>Reichenbachiellaceae</taxon>
        <taxon>Reichenbachiella</taxon>
    </lineage>
</organism>
<accession>A0ABY6D583</accession>
<gene>
    <name evidence="2" type="ORF">N7E81_08070</name>
</gene>
<evidence type="ECO:0000313" key="2">
    <source>
        <dbReference type="EMBL" id="UXX81054.1"/>
    </source>
</evidence>
<dbReference type="EMBL" id="CP106735">
    <property type="protein sequence ID" value="UXX81054.1"/>
    <property type="molecule type" value="Genomic_DNA"/>
</dbReference>
<dbReference type="Proteomes" id="UP001062165">
    <property type="component" value="Chromosome"/>
</dbReference>
<sequence>MKAISKTVVAFLVMLSSIQYSIGGNIIDTNDYAYWRQLAVSSPMFAAMKTSALSIAIEDGETRDVMGGNALAYILDPGNKADYIANIQHKFVTRIQTMTIGTGAATSSVPSHELFHALLALDVIRYDLDPEVLSTYEGWLESKIMKLVIGKWDPHGWAMRMLWYKYRGDEANFQKAKEEFDIGLSEHYMADDGVSPAGNGYCVQRWNSVERAAKNTTPDIMEYMGYNEYYTNPGMIGLHEFMFGYAVSPFGRILLYGDSRDTEAQKPWDVSENTILSPTIVSAARFSPEAYKYAMWVLREGAGVSNGILVGYLSNYLIMAGTAANNKPITFDTADAELAPSRLFENYAALITNEQSTDALYLSMLNLTGNTEYHTHYETNAIAMAGYGEILLRNAGYDGPNRAATVEGVTATFDFMHSDSESASTLMIGGKRHSTKVGDGIVEGIVGQAVEYFRGANSKSVKGVHLRDVVFVQPSNGVNGYYLVMDHVTADNAEDQVNVMWHPNAGTLNIIKNEAEYFSEIKMESGAVGPRLYTNNEATLTTLLGTAPASVEIKRTANQARSGYAYAADYLYVNYNTVNHKADILTVLFPGDNTHDTGSMARIASGVYSGSEITQGQVVDVALTSDGTAVGGYDTEAFQGQNIWYRKASGLFISYFVKGTSFDDGQTIRSGFEAQESVALYMDTTENSGMVASEGTTVTFYSSGISAVLLNGKSARALASGTNWMQVEIPSGTFTIELSVVSSDSPDTY</sequence>
<keyword evidence="3" id="KW-1185">Reference proteome</keyword>
<keyword evidence="1" id="KW-0732">Signal</keyword>
<feature type="signal peptide" evidence="1">
    <location>
        <begin position="1"/>
        <end position="21"/>
    </location>
</feature>
<evidence type="ECO:0000256" key="1">
    <source>
        <dbReference type="SAM" id="SignalP"/>
    </source>
</evidence>
<name>A0ABY6D583_9BACT</name>
<reference evidence="2" key="1">
    <citation type="submission" date="2022-10" db="EMBL/GenBank/DDBJ databases">
        <title>Comparative genomics and taxonomic characterization of three novel marine species of genus Reichenbachiella exhibiting antioxidant and polysaccharide degradation activities.</title>
        <authorList>
            <person name="Muhammad N."/>
            <person name="Lee Y.-J."/>
            <person name="Ko J."/>
            <person name="Kim S.-G."/>
        </authorList>
    </citation>
    <scope>NUCLEOTIDE SEQUENCE</scope>
    <source>
        <strain evidence="2">Wsw4-B4</strain>
    </source>
</reference>
<evidence type="ECO:0000313" key="3">
    <source>
        <dbReference type="Proteomes" id="UP001062165"/>
    </source>
</evidence>